<proteinExistence type="predicted"/>
<accession>A0A4Y8KNQ2</accession>
<evidence type="ECO:0008006" key="3">
    <source>
        <dbReference type="Google" id="ProtNLM"/>
    </source>
</evidence>
<keyword evidence="2" id="KW-1185">Reference proteome</keyword>
<dbReference type="AlphaFoldDB" id="A0A4Y8KNQ2"/>
<protein>
    <recommendedName>
        <fullName evidence="3">AbiEi antitoxin C-terminal domain-containing protein</fullName>
    </recommendedName>
</protein>
<dbReference type="Proteomes" id="UP000298218">
    <property type="component" value="Unassembled WGS sequence"/>
</dbReference>
<gene>
    <name evidence="1" type="ORF">E3T53_08825</name>
</gene>
<dbReference type="RefSeq" id="WP_134174663.1">
    <property type="nucleotide sequence ID" value="NZ_SODI01000001.1"/>
</dbReference>
<dbReference type="OrthoDB" id="4802815at2"/>
<reference evidence="1 2" key="1">
    <citation type="submission" date="2019-03" db="EMBL/GenBank/DDBJ databases">
        <title>Genomics of glacier-inhabiting Cryobacterium strains.</title>
        <authorList>
            <person name="Liu Q."/>
            <person name="Xin Y.-H."/>
        </authorList>
    </citation>
    <scope>NUCLEOTIDE SEQUENCE [LARGE SCALE GENOMIC DNA]</scope>
    <source>
        <strain evidence="1 2">CGMCC 1.4292</strain>
    </source>
</reference>
<evidence type="ECO:0000313" key="2">
    <source>
        <dbReference type="Proteomes" id="UP000298218"/>
    </source>
</evidence>
<dbReference type="EMBL" id="SOHQ01000027">
    <property type="protein sequence ID" value="TFD78881.1"/>
    <property type="molecule type" value="Genomic_DNA"/>
</dbReference>
<evidence type="ECO:0000313" key="1">
    <source>
        <dbReference type="EMBL" id="TFD78881.1"/>
    </source>
</evidence>
<sequence>MTHRLAAALAPGHLPGELPLAELMCASLDGEVYPLGACWCPIDQIDGPSLRAASLAPLVPARGIIERASAAWVYGFLAEPREHELCVDVHARAHVLPSTHVHLREVVCSDVDIRALGGLRVTTPLRTVVDLAHANPALGRGALTTVLWALLRYGGFHDVVEARRACTQRSGPHRARALAQLDLVAARFSEPVP</sequence>
<name>A0A4Y8KNQ2_9MICO</name>
<comment type="caution">
    <text evidence="1">The sequence shown here is derived from an EMBL/GenBank/DDBJ whole genome shotgun (WGS) entry which is preliminary data.</text>
</comment>
<organism evidence="1 2">
    <name type="scientific">Cryobacterium psychrophilum</name>
    <dbReference type="NCBI Taxonomy" id="41988"/>
    <lineage>
        <taxon>Bacteria</taxon>
        <taxon>Bacillati</taxon>
        <taxon>Actinomycetota</taxon>
        <taxon>Actinomycetes</taxon>
        <taxon>Micrococcales</taxon>
        <taxon>Microbacteriaceae</taxon>
        <taxon>Cryobacterium</taxon>
    </lineage>
</organism>